<gene>
    <name evidence="9" type="primary">gpm3</name>
    <name evidence="4" type="synonym">gpmA</name>
    <name evidence="9" type="ORF">HMPREF0520_0443</name>
</gene>
<comment type="pathway">
    <text evidence="4 8">Carbohydrate degradation; glycolysis; pyruvate from D-glyceraldehyde 3-phosphate: step 3/5.</text>
</comment>
<comment type="similarity">
    <text evidence="1 4">Belongs to the phosphoglycerate mutase family. BPG-dependent PGAM subfamily.</text>
</comment>
<evidence type="ECO:0000256" key="2">
    <source>
        <dbReference type="ARBA" id="ARBA00023152"/>
    </source>
</evidence>
<dbReference type="PROSITE" id="PS00175">
    <property type="entry name" value="PG_MUTASE"/>
    <property type="match status" value="1"/>
</dbReference>
<feature type="binding site" evidence="4 6">
    <location>
        <begin position="25"/>
        <end position="26"/>
    </location>
    <ligand>
        <name>substrate</name>
    </ligand>
</feature>
<evidence type="ECO:0000256" key="7">
    <source>
        <dbReference type="PIRSR" id="PIRSR613078-3"/>
    </source>
</evidence>
<feature type="active site" description="Tele-phosphohistidine intermediate" evidence="4 5">
    <location>
        <position position="13"/>
    </location>
</feature>
<keyword evidence="10" id="KW-1185">Reference proteome</keyword>
<comment type="caution">
    <text evidence="9">The sequence shown here is derived from an EMBL/GenBank/DDBJ whole genome shotgun (WGS) entry which is preliminary data.</text>
</comment>
<evidence type="ECO:0000256" key="5">
    <source>
        <dbReference type="PIRSR" id="PIRSR613078-1"/>
    </source>
</evidence>
<evidence type="ECO:0000256" key="3">
    <source>
        <dbReference type="ARBA" id="ARBA00023235"/>
    </source>
</evidence>
<evidence type="ECO:0000256" key="4">
    <source>
        <dbReference type="HAMAP-Rule" id="MF_01039"/>
    </source>
</evidence>
<dbReference type="HAMAP" id="MF_01039">
    <property type="entry name" value="PGAM_GpmA"/>
    <property type="match status" value="1"/>
</dbReference>
<dbReference type="NCBIfam" id="TIGR01258">
    <property type="entry name" value="pgm_1"/>
    <property type="match status" value="1"/>
</dbReference>
<dbReference type="GO" id="GO:0006094">
    <property type="term" value="P:gluconeogenesis"/>
    <property type="evidence" value="ECO:0007669"/>
    <property type="project" value="UniProtKB-UniRule"/>
</dbReference>
<feature type="binding site" evidence="4 6">
    <location>
        <begin position="12"/>
        <end position="19"/>
    </location>
    <ligand>
        <name>substrate</name>
    </ligand>
</feature>
<comment type="catalytic activity">
    <reaction evidence="4 8">
        <text>(2R)-2-phosphoglycerate = (2R)-3-phosphoglycerate</text>
        <dbReference type="Rhea" id="RHEA:15901"/>
        <dbReference type="ChEBI" id="CHEBI:58272"/>
        <dbReference type="ChEBI" id="CHEBI:58289"/>
        <dbReference type="EC" id="5.4.2.11"/>
    </reaction>
</comment>
<feature type="binding site" evidence="4 6">
    <location>
        <begin position="119"/>
        <end position="120"/>
    </location>
    <ligand>
        <name>substrate</name>
    </ligand>
</feature>
<keyword evidence="2 4" id="KW-0324">Glycolysis</keyword>
<dbReference type="EMBL" id="ACLN01000004">
    <property type="protein sequence ID" value="EEW52122.1"/>
    <property type="molecule type" value="Genomic_DNA"/>
</dbReference>
<dbReference type="CDD" id="cd07067">
    <property type="entry name" value="HP_PGM_like"/>
    <property type="match status" value="1"/>
</dbReference>
<name>C8PBH3_9LACO</name>
<keyword evidence="4" id="KW-0312">Gluconeogenesis</keyword>
<dbReference type="EC" id="5.4.2.11" evidence="4 8"/>
<feature type="binding site" evidence="4 6">
    <location>
        <position position="65"/>
    </location>
    <ligand>
        <name>substrate</name>
    </ligand>
</feature>
<dbReference type="InterPro" id="IPR029033">
    <property type="entry name" value="His_PPase_superfam"/>
</dbReference>
<dbReference type="UniPathway" id="UPA00109">
    <property type="reaction ID" value="UER00186"/>
</dbReference>
<evidence type="ECO:0000256" key="6">
    <source>
        <dbReference type="PIRSR" id="PIRSR613078-2"/>
    </source>
</evidence>
<evidence type="ECO:0000256" key="8">
    <source>
        <dbReference type="RuleBase" id="RU004512"/>
    </source>
</evidence>
<feature type="active site" description="Proton donor/acceptor" evidence="4 5">
    <location>
        <position position="92"/>
    </location>
</feature>
<evidence type="ECO:0000313" key="10">
    <source>
        <dbReference type="Proteomes" id="UP000004115"/>
    </source>
</evidence>
<dbReference type="InterPro" id="IPR013078">
    <property type="entry name" value="His_Pase_superF_clade-1"/>
</dbReference>
<feature type="site" description="Transition state stabilizer" evidence="4 7">
    <location>
        <position position="182"/>
    </location>
</feature>
<dbReference type="InterPro" id="IPR001345">
    <property type="entry name" value="PG/BPGM_mutase_AS"/>
</dbReference>
<dbReference type="AlphaFoldDB" id="C8PBH3"/>
<sequence>MNVKLVKLVLVRHGESIANANNTYTGWDDVALSPLGIKQAQQAGYKLKKVDNFLPTAIHTSVLSRAIVTANIIADICNFLYLPIYKTWRLNERHYGALRGMNKQISKRVYGTKQVLSWRRGFESIPPLLATPSNDRRYQIGDLKNIPRGESLHQTQNRLMPYYYDHIASKLLLGQDQLIVAHGSSLRALIKKIENINDQDIVKVEVANAEPIIYTLDANLKIIDKNILR</sequence>
<dbReference type="GO" id="GO:0006096">
    <property type="term" value="P:glycolytic process"/>
    <property type="evidence" value="ECO:0007669"/>
    <property type="project" value="UniProtKB-UniRule"/>
</dbReference>
<dbReference type="HOGENOM" id="CLU_033323_1_5_9"/>
<evidence type="ECO:0000256" key="1">
    <source>
        <dbReference type="ARBA" id="ARBA00006717"/>
    </source>
</evidence>
<proteinExistence type="inferred from homology"/>
<dbReference type="Pfam" id="PF00300">
    <property type="entry name" value="His_Phos_1"/>
    <property type="match status" value="1"/>
</dbReference>
<comment type="function">
    <text evidence="4 8">Catalyzes the interconversion of 2-phosphoglycerate and 3-phosphoglycerate.</text>
</comment>
<dbReference type="InterPro" id="IPR005952">
    <property type="entry name" value="Phosphogly_mut1"/>
</dbReference>
<reference evidence="9 10" key="1">
    <citation type="submission" date="2009-09" db="EMBL/GenBank/DDBJ databases">
        <authorList>
            <person name="Qin X."/>
            <person name="Bachman B."/>
            <person name="Battles P."/>
            <person name="Bell A."/>
            <person name="Bess C."/>
            <person name="Bickham C."/>
            <person name="Chaboub L."/>
            <person name="Chen D."/>
            <person name="Coyle M."/>
            <person name="Deiros D.R."/>
            <person name="Dinh H."/>
            <person name="Forbes L."/>
            <person name="Fowler G."/>
            <person name="Francisco L."/>
            <person name="Fu Q."/>
            <person name="Gubbala S."/>
            <person name="Hale W."/>
            <person name="Han Y."/>
            <person name="Hemphill L."/>
            <person name="Highlander S.K."/>
            <person name="Hirani K."/>
            <person name="Hogues M."/>
            <person name="Jackson L."/>
            <person name="Jakkamsetti A."/>
            <person name="Javaid M."/>
            <person name="Jiang H."/>
            <person name="Korchina V."/>
            <person name="Kovar C."/>
            <person name="Lara F."/>
            <person name="Lee S."/>
            <person name="Mata R."/>
            <person name="Mathew T."/>
            <person name="Moen C."/>
            <person name="Morales K."/>
            <person name="Munidasa M."/>
            <person name="Nazareth L."/>
            <person name="Ngo R."/>
            <person name="Nguyen L."/>
            <person name="Okwuonu G."/>
            <person name="Ongeri F."/>
            <person name="Patil S."/>
            <person name="Petrosino J."/>
            <person name="Pham C."/>
            <person name="Pham P."/>
            <person name="Pu L.-L."/>
            <person name="Puazo M."/>
            <person name="Raj R."/>
            <person name="Reid J."/>
            <person name="Rouhana J."/>
            <person name="Saada N."/>
            <person name="Shang Y."/>
            <person name="Simmons D."/>
            <person name="Thornton R."/>
            <person name="Warren J."/>
            <person name="Weissenberger G."/>
            <person name="Zhang J."/>
            <person name="Zhang L."/>
            <person name="Zhou C."/>
            <person name="Zhu D."/>
            <person name="Muzny D."/>
            <person name="Worley K."/>
            <person name="Gibbs R."/>
        </authorList>
    </citation>
    <scope>NUCLEOTIDE SEQUENCE [LARGE SCALE GENOMIC DNA]</scope>
    <source>
        <strain evidence="9 10">DSM 13335</strain>
    </source>
</reference>
<comment type="caution">
    <text evidence="4">Lacks conserved residue(s) required for the propagation of feature annotation.</text>
</comment>
<organism evidence="9 10">
    <name type="scientific">Lactobacillus iners DSM 13335</name>
    <dbReference type="NCBI Taxonomy" id="525328"/>
    <lineage>
        <taxon>Bacteria</taxon>
        <taxon>Bacillati</taxon>
        <taxon>Bacillota</taxon>
        <taxon>Bacilli</taxon>
        <taxon>Lactobacillales</taxon>
        <taxon>Lactobacillaceae</taxon>
        <taxon>Lactobacillus</taxon>
    </lineage>
</organism>
<dbReference type="PANTHER" id="PTHR11931">
    <property type="entry name" value="PHOSPHOGLYCERATE MUTASE"/>
    <property type="match status" value="1"/>
</dbReference>
<dbReference type="Gene3D" id="3.40.50.1240">
    <property type="entry name" value="Phosphoglycerate mutase-like"/>
    <property type="match status" value="1"/>
</dbReference>
<protein>
    <recommendedName>
        <fullName evidence="4 8">2,3-bisphosphoglycerate-dependent phosphoglycerate mutase</fullName>
        <shortName evidence="4">BPG-dependent PGAM</shortName>
        <shortName evidence="4">PGAM</shortName>
        <shortName evidence="4">Phosphoglyceromutase</shortName>
        <shortName evidence="4">dPGM</shortName>
        <ecNumber evidence="4 8">5.4.2.11</ecNumber>
    </recommendedName>
</protein>
<evidence type="ECO:0000313" key="9">
    <source>
        <dbReference type="EMBL" id="EEW52122.1"/>
    </source>
</evidence>
<accession>C8PBH3</accession>
<feature type="binding site" evidence="4 6">
    <location>
        <begin position="92"/>
        <end position="95"/>
    </location>
    <ligand>
        <name>substrate</name>
    </ligand>
</feature>
<keyword evidence="3 4" id="KW-0413">Isomerase</keyword>
<feature type="binding site" evidence="4 6">
    <location>
        <position position="103"/>
    </location>
    <ligand>
        <name>substrate</name>
    </ligand>
</feature>
<dbReference type="GO" id="GO:0004619">
    <property type="term" value="F:phosphoglycerate mutase activity"/>
    <property type="evidence" value="ECO:0007669"/>
    <property type="project" value="UniProtKB-UniRule"/>
</dbReference>
<dbReference type="SMART" id="SM00855">
    <property type="entry name" value="PGAM"/>
    <property type="match status" value="1"/>
</dbReference>
<dbReference type="Proteomes" id="UP000004115">
    <property type="component" value="Unassembled WGS sequence"/>
</dbReference>
<dbReference type="SUPFAM" id="SSF53254">
    <property type="entry name" value="Phosphoglycerate mutase-like"/>
    <property type="match status" value="1"/>
</dbReference>